<organism evidence="1 2">
    <name type="scientific">Calycomorphotria hydatis</name>
    <dbReference type="NCBI Taxonomy" id="2528027"/>
    <lineage>
        <taxon>Bacteria</taxon>
        <taxon>Pseudomonadati</taxon>
        <taxon>Planctomycetota</taxon>
        <taxon>Planctomycetia</taxon>
        <taxon>Planctomycetales</taxon>
        <taxon>Planctomycetaceae</taxon>
        <taxon>Calycomorphotria</taxon>
    </lineage>
</organism>
<keyword evidence="2" id="KW-1185">Reference proteome</keyword>
<evidence type="ECO:0000313" key="2">
    <source>
        <dbReference type="Proteomes" id="UP000319976"/>
    </source>
</evidence>
<evidence type="ECO:0000313" key="1">
    <source>
        <dbReference type="EMBL" id="QDT63337.1"/>
    </source>
</evidence>
<sequence length="116" mass="13175">MNFELTFEMDNTIFFGRKPLSAPQTREELTIYVNRLLCERENLLEDQFPLAVSELTQGGELCGLQFALHGPRELRLGAIWDANHNVLLCYDARGERFRKEQLAGSIDLSEVQSSAA</sequence>
<dbReference type="EMBL" id="CP036316">
    <property type="protein sequence ID" value="QDT63337.1"/>
    <property type="molecule type" value="Genomic_DNA"/>
</dbReference>
<gene>
    <name evidence="1" type="ORF">V22_05580</name>
</gene>
<dbReference type="KEGG" id="chya:V22_05580"/>
<accession>A0A517T4N3</accession>
<protein>
    <submittedName>
        <fullName evidence="1">Uncharacterized protein</fullName>
    </submittedName>
</protein>
<reference evidence="1 2" key="1">
    <citation type="submission" date="2019-02" db="EMBL/GenBank/DDBJ databases">
        <title>Deep-cultivation of Planctomycetes and their phenomic and genomic characterization uncovers novel biology.</title>
        <authorList>
            <person name="Wiegand S."/>
            <person name="Jogler M."/>
            <person name="Boedeker C."/>
            <person name="Pinto D."/>
            <person name="Vollmers J."/>
            <person name="Rivas-Marin E."/>
            <person name="Kohn T."/>
            <person name="Peeters S.H."/>
            <person name="Heuer A."/>
            <person name="Rast P."/>
            <person name="Oberbeckmann S."/>
            <person name="Bunk B."/>
            <person name="Jeske O."/>
            <person name="Meyerdierks A."/>
            <person name="Storesund J.E."/>
            <person name="Kallscheuer N."/>
            <person name="Luecker S."/>
            <person name="Lage O.M."/>
            <person name="Pohl T."/>
            <person name="Merkel B.J."/>
            <person name="Hornburger P."/>
            <person name="Mueller R.-W."/>
            <person name="Bruemmer F."/>
            <person name="Labrenz M."/>
            <person name="Spormann A.M."/>
            <person name="Op den Camp H."/>
            <person name="Overmann J."/>
            <person name="Amann R."/>
            <person name="Jetten M.S.M."/>
            <person name="Mascher T."/>
            <person name="Medema M.H."/>
            <person name="Devos D.P."/>
            <person name="Kaster A.-K."/>
            <person name="Ovreas L."/>
            <person name="Rohde M."/>
            <person name="Galperin M.Y."/>
            <person name="Jogler C."/>
        </authorList>
    </citation>
    <scope>NUCLEOTIDE SEQUENCE [LARGE SCALE GENOMIC DNA]</scope>
    <source>
        <strain evidence="1 2">V22</strain>
    </source>
</reference>
<dbReference type="AlphaFoldDB" id="A0A517T4N3"/>
<name>A0A517T4N3_9PLAN</name>
<proteinExistence type="predicted"/>
<dbReference type="Proteomes" id="UP000319976">
    <property type="component" value="Chromosome"/>
</dbReference>